<reference evidence="2" key="1">
    <citation type="journal article" date="2023" name="Insect Mol. Biol.">
        <title>Genome sequencing provides insights into the evolution of gene families encoding plant cell wall-degrading enzymes in longhorned beetles.</title>
        <authorList>
            <person name="Shin N.R."/>
            <person name="Okamura Y."/>
            <person name="Kirsch R."/>
            <person name="Pauchet Y."/>
        </authorList>
    </citation>
    <scope>NUCLEOTIDE SEQUENCE</scope>
    <source>
        <strain evidence="2">AMC_N1</strain>
    </source>
</reference>
<comment type="caution">
    <text evidence="2">The sequence shown here is derived from an EMBL/GenBank/DDBJ whole genome shotgun (WGS) entry which is preliminary data.</text>
</comment>
<evidence type="ECO:0000313" key="3">
    <source>
        <dbReference type="Proteomes" id="UP001162162"/>
    </source>
</evidence>
<keyword evidence="3" id="KW-1185">Reference proteome</keyword>
<sequence length="67" mass="7072">MLLFQIESGSGPGSGAGTSEILSPVVEGEPSLFISASEKHLVELNNQLKKINSRTDTIERGMSVLNG</sequence>
<protein>
    <submittedName>
        <fullName evidence="2">Uncharacterized protein</fullName>
    </submittedName>
</protein>
<dbReference type="AlphaFoldDB" id="A0AAV8YX50"/>
<gene>
    <name evidence="2" type="ORF">NQ318_016575</name>
</gene>
<accession>A0AAV8YX50</accession>
<feature type="region of interest" description="Disordered" evidence="1">
    <location>
        <begin position="1"/>
        <end position="20"/>
    </location>
</feature>
<proteinExistence type="predicted"/>
<organism evidence="2 3">
    <name type="scientific">Aromia moschata</name>
    <dbReference type="NCBI Taxonomy" id="1265417"/>
    <lineage>
        <taxon>Eukaryota</taxon>
        <taxon>Metazoa</taxon>
        <taxon>Ecdysozoa</taxon>
        <taxon>Arthropoda</taxon>
        <taxon>Hexapoda</taxon>
        <taxon>Insecta</taxon>
        <taxon>Pterygota</taxon>
        <taxon>Neoptera</taxon>
        <taxon>Endopterygota</taxon>
        <taxon>Coleoptera</taxon>
        <taxon>Polyphaga</taxon>
        <taxon>Cucujiformia</taxon>
        <taxon>Chrysomeloidea</taxon>
        <taxon>Cerambycidae</taxon>
        <taxon>Cerambycinae</taxon>
        <taxon>Callichromatini</taxon>
        <taxon>Aromia</taxon>
    </lineage>
</organism>
<name>A0AAV8YX50_9CUCU</name>
<dbReference type="Proteomes" id="UP001162162">
    <property type="component" value="Unassembled WGS sequence"/>
</dbReference>
<evidence type="ECO:0000313" key="2">
    <source>
        <dbReference type="EMBL" id="KAJ8956120.1"/>
    </source>
</evidence>
<dbReference type="EMBL" id="JAPWTK010000033">
    <property type="protein sequence ID" value="KAJ8956120.1"/>
    <property type="molecule type" value="Genomic_DNA"/>
</dbReference>
<evidence type="ECO:0000256" key="1">
    <source>
        <dbReference type="SAM" id="MobiDB-lite"/>
    </source>
</evidence>